<reference evidence="1" key="1">
    <citation type="submission" date="2022-04" db="EMBL/GenBank/DDBJ databases">
        <title>Genome of the entomopathogenic fungus Entomophthora muscae.</title>
        <authorList>
            <person name="Elya C."/>
            <person name="Lovett B.R."/>
            <person name="Lee E."/>
            <person name="Macias A.M."/>
            <person name="Hajek A.E."/>
            <person name="De Bivort B.L."/>
            <person name="Kasson M.T."/>
            <person name="De Fine Licht H.H."/>
            <person name="Stajich J.E."/>
        </authorList>
    </citation>
    <scope>NUCLEOTIDE SEQUENCE</scope>
    <source>
        <strain evidence="1">Berkeley</strain>
    </source>
</reference>
<proteinExistence type="predicted"/>
<accession>A0ACC2UHE3</accession>
<evidence type="ECO:0000313" key="1">
    <source>
        <dbReference type="EMBL" id="KAJ9086314.1"/>
    </source>
</evidence>
<name>A0ACC2UHE3_9FUNG</name>
<organism evidence="1 2">
    <name type="scientific">Entomophthora muscae</name>
    <dbReference type="NCBI Taxonomy" id="34485"/>
    <lineage>
        <taxon>Eukaryota</taxon>
        <taxon>Fungi</taxon>
        <taxon>Fungi incertae sedis</taxon>
        <taxon>Zoopagomycota</taxon>
        <taxon>Entomophthoromycotina</taxon>
        <taxon>Entomophthoromycetes</taxon>
        <taxon>Entomophthorales</taxon>
        <taxon>Entomophthoraceae</taxon>
        <taxon>Entomophthora</taxon>
    </lineage>
</organism>
<protein>
    <submittedName>
        <fullName evidence="1">Uncharacterized protein</fullName>
    </submittedName>
</protein>
<keyword evidence="2" id="KW-1185">Reference proteome</keyword>
<gene>
    <name evidence="1" type="ORF">DSO57_1005304</name>
</gene>
<evidence type="ECO:0000313" key="2">
    <source>
        <dbReference type="Proteomes" id="UP001165960"/>
    </source>
</evidence>
<comment type="caution">
    <text evidence="1">The sequence shown here is derived from an EMBL/GenBank/DDBJ whole genome shotgun (WGS) entry which is preliminary data.</text>
</comment>
<sequence length="258" mass="28606">MFVSDSQIDFSALEGSTLIIPSISLGNVPQLTVDLLIETLKLKRIGIWDTFSLIPVAGPAAYSHQTAALDFSFNGEVYFDPEHHLTLMQFRAPIIQGMMANFVNELFEVIGLYKFDHVVILSSYDMTLRVDSQIQDSNLRWLCHSRSLAPSVILPSEIKQLELEMEGAMPSPTEGEQLPHLPGSGFTRKFLLLAQKKSFDNAVALFAFVSEGDNRIDASLLASFLDGILHLKSAKNGWKPPPSWNMLFGSEIASGLYN</sequence>
<dbReference type="Proteomes" id="UP001165960">
    <property type="component" value="Unassembled WGS sequence"/>
</dbReference>
<dbReference type="EMBL" id="QTSX02000724">
    <property type="protein sequence ID" value="KAJ9086314.1"/>
    <property type="molecule type" value="Genomic_DNA"/>
</dbReference>